<dbReference type="PROSITE" id="PS51160">
    <property type="entry name" value="ACYLPHOSPHATASE_3"/>
    <property type="match status" value="1"/>
</dbReference>
<keyword evidence="5" id="KW-0378">Hydrolase</keyword>
<dbReference type="PANTHER" id="PTHR47268">
    <property type="entry name" value="ACYLPHOSPHATASE"/>
    <property type="match status" value="1"/>
</dbReference>
<evidence type="ECO:0000256" key="2">
    <source>
        <dbReference type="ARBA" id="ARBA00012150"/>
    </source>
</evidence>
<organism evidence="8 9">
    <name type="scientific">Lactobacillus rodentium</name>
    <dbReference type="NCBI Taxonomy" id="947835"/>
    <lineage>
        <taxon>Bacteria</taxon>
        <taxon>Bacillati</taxon>
        <taxon>Bacillota</taxon>
        <taxon>Bacilli</taxon>
        <taxon>Lactobacillales</taxon>
        <taxon>Lactobacillaceae</taxon>
        <taxon>Lactobacillus</taxon>
    </lineage>
</organism>
<dbReference type="Gene3D" id="3.30.70.100">
    <property type="match status" value="1"/>
</dbReference>
<feature type="domain" description="Acylphosphatase-like" evidence="7">
    <location>
        <begin position="3"/>
        <end position="91"/>
    </location>
</feature>
<dbReference type="InterPro" id="IPR001792">
    <property type="entry name" value="Acylphosphatase-like_dom"/>
</dbReference>
<evidence type="ECO:0000256" key="6">
    <source>
        <dbReference type="RuleBase" id="RU004168"/>
    </source>
</evidence>
<dbReference type="PROSITE" id="PS00150">
    <property type="entry name" value="ACYLPHOSPHATASE_1"/>
    <property type="match status" value="1"/>
</dbReference>
<accession>A0A2Z6T787</accession>
<dbReference type="PANTHER" id="PTHR47268:SF4">
    <property type="entry name" value="ACYLPHOSPHATASE"/>
    <property type="match status" value="1"/>
</dbReference>
<gene>
    <name evidence="8" type="primary">acyP</name>
    <name evidence="8" type="ORF">LrDSM24759_03750</name>
</gene>
<feature type="active site" evidence="5">
    <location>
        <position position="36"/>
    </location>
</feature>
<dbReference type="AlphaFoldDB" id="A0A2Z6T787"/>
<dbReference type="Proteomes" id="UP000257317">
    <property type="component" value="Unassembled WGS sequence"/>
</dbReference>
<dbReference type="GO" id="GO:0003998">
    <property type="term" value="F:acylphosphatase activity"/>
    <property type="evidence" value="ECO:0007669"/>
    <property type="project" value="UniProtKB-EC"/>
</dbReference>
<dbReference type="InterPro" id="IPR017968">
    <property type="entry name" value="Acylphosphatase_CS"/>
</dbReference>
<proteinExistence type="inferred from homology"/>
<reference evidence="9" key="1">
    <citation type="submission" date="2018-03" db="EMBL/GenBank/DDBJ databases">
        <title>New taxa in the Lactobacillus gasseri group.</title>
        <authorList>
            <person name="Tanizawa Y."/>
            <person name="Tohno M."/>
            <person name="Endo A."/>
            <person name="Arita M."/>
        </authorList>
    </citation>
    <scope>NUCLEOTIDE SEQUENCE [LARGE SCALE GENOMIC DNA]</scope>
    <source>
        <strain evidence="9">DSM 24759</strain>
    </source>
</reference>
<name>A0A2Z6T787_9LACO</name>
<protein>
    <recommendedName>
        <fullName evidence="3 5">acylphosphatase</fullName>
        <ecNumber evidence="2 5">3.6.1.7</ecNumber>
    </recommendedName>
</protein>
<dbReference type="EMBL" id="BFBY01000002">
    <property type="protein sequence ID" value="GBG04461.1"/>
    <property type="molecule type" value="Genomic_DNA"/>
</dbReference>
<keyword evidence="9" id="KW-1185">Reference proteome</keyword>
<dbReference type="InterPro" id="IPR020456">
    <property type="entry name" value="Acylphosphatase"/>
</dbReference>
<comment type="caution">
    <text evidence="8">The sequence shown here is derived from an EMBL/GenBank/DDBJ whole genome shotgun (WGS) entry which is preliminary data.</text>
</comment>
<dbReference type="SUPFAM" id="SSF54975">
    <property type="entry name" value="Acylphosphatase/BLUF domain-like"/>
    <property type="match status" value="1"/>
</dbReference>
<evidence type="ECO:0000256" key="3">
    <source>
        <dbReference type="ARBA" id="ARBA00015991"/>
    </source>
</evidence>
<dbReference type="OrthoDB" id="9808093at2"/>
<comment type="catalytic activity">
    <reaction evidence="4 5">
        <text>an acyl phosphate + H2O = a carboxylate + phosphate + H(+)</text>
        <dbReference type="Rhea" id="RHEA:14965"/>
        <dbReference type="ChEBI" id="CHEBI:15377"/>
        <dbReference type="ChEBI" id="CHEBI:15378"/>
        <dbReference type="ChEBI" id="CHEBI:29067"/>
        <dbReference type="ChEBI" id="CHEBI:43474"/>
        <dbReference type="ChEBI" id="CHEBI:59918"/>
        <dbReference type="EC" id="3.6.1.7"/>
    </reaction>
</comment>
<feature type="active site" evidence="5">
    <location>
        <position position="18"/>
    </location>
</feature>
<comment type="similarity">
    <text evidence="1 6">Belongs to the acylphosphatase family.</text>
</comment>
<evidence type="ECO:0000259" key="7">
    <source>
        <dbReference type="PROSITE" id="PS51160"/>
    </source>
</evidence>
<dbReference type="EC" id="3.6.1.7" evidence="2 5"/>
<dbReference type="Pfam" id="PF00708">
    <property type="entry name" value="Acylphosphatase"/>
    <property type="match status" value="1"/>
</dbReference>
<evidence type="ECO:0000256" key="4">
    <source>
        <dbReference type="ARBA" id="ARBA00047645"/>
    </source>
</evidence>
<evidence type="ECO:0000256" key="5">
    <source>
        <dbReference type="PROSITE-ProRule" id="PRU00520"/>
    </source>
</evidence>
<evidence type="ECO:0000313" key="8">
    <source>
        <dbReference type="EMBL" id="GBG04461.1"/>
    </source>
</evidence>
<sequence length="91" mass="9948">METKRIIVSGLVQGVGFRWATQLLAKDLKVKGTVKNLANGNVEIIAQGNSLQLAHFISKVKACPTPAGRVDRVSVEDLPAKDKFHSFNIVY</sequence>
<dbReference type="RefSeq" id="WP_117117808.1">
    <property type="nucleotide sequence ID" value="NZ_BFBY01000002.1"/>
</dbReference>
<evidence type="ECO:0000313" key="9">
    <source>
        <dbReference type="Proteomes" id="UP000257317"/>
    </source>
</evidence>
<dbReference type="InterPro" id="IPR036046">
    <property type="entry name" value="Acylphosphatase-like_dom_sf"/>
</dbReference>
<evidence type="ECO:0000256" key="1">
    <source>
        <dbReference type="ARBA" id="ARBA00005614"/>
    </source>
</evidence>